<dbReference type="SUPFAM" id="SSF55724">
    <property type="entry name" value="Mog1p/PsbP-like"/>
    <property type="match status" value="1"/>
</dbReference>
<dbReference type="InterPro" id="IPR016123">
    <property type="entry name" value="Mog1/PsbP_a/b/a-sand"/>
</dbReference>
<dbReference type="Gene3D" id="3.40.1000.10">
    <property type="entry name" value="Mog1/PsbP, alpha/beta/alpha sandwich"/>
    <property type="match status" value="1"/>
</dbReference>
<gene>
    <name evidence="1" type="ORF">H4P12_17600</name>
</gene>
<evidence type="ECO:0000313" key="1">
    <source>
        <dbReference type="EMBL" id="MBC9248480.1"/>
    </source>
</evidence>
<accession>A0A926GRC2</accession>
<reference evidence="1" key="1">
    <citation type="submission" date="2020-08" db="EMBL/GenBank/DDBJ databases">
        <title>Paracoccus amoyensis sp. nov., isolated from the surface seawater at coast of Xiamen, Fujian.</title>
        <authorList>
            <person name="Lyu L."/>
        </authorList>
    </citation>
    <scope>NUCLEOTIDE SEQUENCE</scope>
    <source>
        <strain evidence="1">11-3</strain>
    </source>
</reference>
<organism evidence="1 2">
    <name type="scientific">Paracoccus amoyensis</name>
    <dbReference type="NCBI Taxonomy" id="2760093"/>
    <lineage>
        <taxon>Bacteria</taxon>
        <taxon>Pseudomonadati</taxon>
        <taxon>Pseudomonadota</taxon>
        <taxon>Alphaproteobacteria</taxon>
        <taxon>Rhodobacterales</taxon>
        <taxon>Paracoccaceae</taxon>
        <taxon>Paracoccus</taxon>
    </lineage>
</organism>
<dbReference type="Pfam" id="PF08786">
    <property type="entry name" value="DcrB"/>
    <property type="match status" value="1"/>
</dbReference>
<dbReference type="Proteomes" id="UP000608594">
    <property type="component" value="Unassembled WGS sequence"/>
</dbReference>
<dbReference type="EMBL" id="JACOQL010000007">
    <property type="protein sequence ID" value="MBC9248480.1"/>
    <property type="molecule type" value="Genomic_DNA"/>
</dbReference>
<dbReference type="InterPro" id="IPR014894">
    <property type="entry name" value="DcrB/EagT6"/>
</dbReference>
<name>A0A926GRC2_9RHOB</name>
<dbReference type="RefSeq" id="WP_187794942.1">
    <property type="nucleotide sequence ID" value="NZ_JACOQL010000007.1"/>
</dbReference>
<sequence>MYRVNEGTFDLPATWLDRSVNILASDMTAFGISLTITRDDIPWGVSFAEYMNDQAEKAAAGLTDFTLIGRRDLFVDGMSSHEIEATWSRKGTPVHLLSTTLHLGPKAMVISSSVDNYMSEGQKAEMRRIIGTFRFARERTTA</sequence>
<dbReference type="AlphaFoldDB" id="A0A926GRC2"/>
<proteinExistence type="predicted"/>
<protein>
    <submittedName>
        <fullName evidence="1">DUF1795 domain-containing protein</fullName>
    </submittedName>
</protein>
<keyword evidence="2" id="KW-1185">Reference proteome</keyword>
<comment type="caution">
    <text evidence="1">The sequence shown here is derived from an EMBL/GenBank/DDBJ whole genome shotgun (WGS) entry which is preliminary data.</text>
</comment>
<evidence type="ECO:0000313" key="2">
    <source>
        <dbReference type="Proteomes" id="UP000608594"/>
    </source>
</evidence>